<accession>A0A0B5JCR2</accession>
<name>A0A0B5JCR2_9VIRU</name>
<dbReference type="RefSeq" id="YP_009119687.1">
    <property type="nucleotide sequence ID" value="NC_026440.1"/>
</dbReference>
<sequence length="381" mass="43001">MVLACSIRASRHAASANADKNKEEIKVRSVGETIANVRFCFIIVFLPVMDAESLLPLELWGIILCSFPPHHLHLEFVCRAWAVLRSPNRPRGHIDYDDVMAVSTANHAFLMYALRLDTINLLAWALAKGLPCGRGTIVDLVASNRDHLALKLALLRGRCRRRYEKAVVRLRPRPLSQYHVAWQPVPPMGIADFIGCTIARLGQDDPDCRKLAQIDMDQHGPCIECVKQFVEGRWDALRRFPYAKINGHPVDPASVRLIPARGGYERMLVHIVCRAHNLYSRRWVTKFRTTKVCGRCKKEMEIPDRGCCGSIACCGVCPSGCIGWGYKKRPIYHTPYDAVVVSTEPLPLTKRNLAQRRRPISADPTKDADPTRRAPPFQTRK</sequence>
<evidence type="ECO:0000256" key="1">
    <source>
        <dbReference type="SAM" id="MobiDB-lite"/>
    </source>
</evidence>
<proteinExistence type="predicted"/>
<dbReference type="Proteomes" id="UP000202511">
    <property type="component" value="Segment"/>
</dbReference>
<evidence type="ECO:0000313" key="3">
    <source>
        <dbReference type="Proteomes" id="UP000202511"/>
    </source>
</evidence>
<evidence type="ECO:0000313" key="2">
    <source>
        <dbReference type="EMBL" id="AJF97452.1"/>
    </source>
</evidence>
<dbReference type="EMBL" id="KP136319">
    <property type="protein sequence ID" value="AJF97452.1"/>
    <property type="molecule type" value="Genomic_DNA"/>
</dbReference>
<feature type="region of interest" description="Disordered" evidence="1">
    <location>
        <begin position="351"/>
        <end position="381"/>
    </location>
</feature>
<reference evidence="2 3" key="1">
    <citation type="journal article" date="2015" name="Parasitol. Res.">
        <title>Viruses in close associations with free-living amoebae.</title>
        <authorList>
            <person name="Scheid P."/>
        </authorList>
    </citation>
    <scope>NUCLEOTIDE SEQUENCE [LARGE SCALE GENOMIC DNA]</scope>
    <source>
        <strain evidence="2">KlaHel</strain>
    </source>
</reference>
<protein>
    <submittedName>
        <fullName evidence="2">Uncharacterized protein</fullName>
    </submittedName>
</protein>
<organism evidence="2 3">
    <name type="scientific">Pandoravirus inopinatum</name>
    <dbReference type="NCBI Taxonomy" id="1605721"/>
    <lineage>
        <taxon>Viruses</taxon>
        <taxon>Pandoravirus</taxon>
    </lineage>
</organism>
<dbReference type="KEGG" id="vg:23462369"/>
<dbReference type="GeneID" id="23462369"/>
<dbReference type="OrthoDB" id="40765at10239"/>